<dbReference type="PANTHER" id="PTHR42687:SF1">
    <property type="entry name" value="L-THREONINE 3-DEHYDROGENASE, MITOCHONDRIAL"/>
    <property type="match status" value="1"/>
</dbReference>
<dbReference type="EMBL" id="AE017308">
    <property type="protein sequence ID" value="AAT28065.1"/>
    <property type="molecule type" value="Genomic_DNA"/>
</dbReference>
<reference evidence="3 4" key="1">
    <citation type="journal article" date="2004" name="Genome Res.">
        <title>The complete genome and proteome of Mycoplasma mobile.</title>
        <authorList>
            <person name="Jaffe J.D."/>
            <person name="Stange-Thomann N."/>
            <person name="Smith C."/>
            <person name="DeCaprio D."/>
            <person name="Fisher S."/>
            <person name="Butler J."/>
            <person name="Calvo S."/>
            <person name="Elkins T."/>
            <person name="FitzGerald M.G."/>
            <person name="Hafez N."/>
            <person name="Kodira C.D."/>
            <person name="Major J."/>
            <person name="Wang S."/>
            <person name="Wilkinson J."/>
            <person name="Nicol R."/>
            <person name="Nusbaum C."/>
            <person name="Birren B."/>
            <person name="Berg H.C."/>
            <person name="Church G.M."/>
        </authorList>
    </citation>
    <scope>NUCLEOTIDE SEQUENCE [LARGE SCALE GENOMIC DNA]</scope>
    <source>
        <strain evidence="4">ATCC 43663 / 163K / NCTC 11711</strain>
    </source>
</reference>
<dbReference type="CDD" id="cd05272">
    <property type="entry name" value="TDH_SDR_e"/>
    <property type="match status" value="1"/>
</dbReference>
<evidence type="ECO:0000256" key="1">
    <source>
        <dbReference type="ARBA" id="ARBA00007637"/>
    </source>
</evidence>
<dbReference type="EC" id="5.1.3.-" evidence="3"/>
<feature type="domain" description="NAD-dependent epimerase/dehydratase" evidence="2">
    <location>
        <begin position="4"/>
        <end position="240"/>
    </location>
</feature>
<dbReference type="InterPro" id="IPR051225">
    <property type="entry name" value="NAD(P)_epim/dehydratase"/>
</dbReference>
<dbReference type="GO" id="GO:0008743">
    <property type="term" value="F:L-threonine 3-dehydrogenase activity"/>
    <property type="evidence" value="ECO:0007669"/>
    <property type="project" value="TreeGrafter"/>
</dbReference>
<accession>Q6KH65</accession>
<name>Q6KH65_MYCM1</name>
<dbReference type="GO" id="GO:0016853">
    <property type="term" value="F:isomerase activity"/>
    <property type="evidence" value="ECO:0007669"/>
    <property type="project" value="UniProtKB-KW"/>
</dbReference>
<comment type="similarity">
    <text evidence="1">Belongs to the NAD(P)-dependent epimerase/dehydratase family.</text>
</comment>
<proteinExistence type="inferred from homology"/>
<organism evidence="3 4">
    <name type="scientific">Mycoplasma mobile (strain ATCC 43663 / 163K / NCTC 11711)</name>
    <name type="common">Mesomycoplasma mobile</name>
    <dbReference type="NCBI Taxonomy" id="267748"/>
    <lineage>
        <taxon>Bacteria</taxon>
        <taxon>Bacillati</taxon>
        <taxon>Mycoplasmatota</taxon>
        <taxon>Mycoplasmoidales</taxon>
        <taxon>Metamycoplasmataceae</taxon>
        <taxon>Mesomycoplasma</taxon>
    </lineage>
</organism>
<dbReference type="KEGG" id="mmo:MMOB5790"/>
<dbReference type="Pfam" id="PF01370">
    <property type="entry name" value="Epimerase"/>
    <property type="match status" value="1"/>
</dbReference>
<evidence type="ECO:0000313" key="4">
    <source>
        <dbReference type="Proteomes" id="UP000009072"/>
    </source>
</evidence>
<dbReference type="GO" id="GO:0006567">
    <property type="term" value="P:L-threonine catabolic process"/>
    <property type="evidence" value="ECO:0007669"/>
    <property type="project" value="TreeGrafter"/>
</dbReference>
<dbReference type="InterPro" id="IPR001509">
    <property type="entry name" value="Epimerase_deHydtase"/>
</dbReference>
<dbReference type="InterPro" id="IPR036291">
    <property type="entry name" value="NAD(P)-bd_dom_sf"/>
</dbReference>
<dbReference type="Gene3D" id="3.40.50.720">
    <property type="entry name" value="NAD(P)-binding Rossmann-like Domain"/>
    <property type="match status" value="1"/>
</dbReference>
<dbReference type="OrthoDB" id="9803111at2"/>
<dbReference type="AlphaFoldDB" id="Q6KH65"/>
<dbReference type="Proteomes" id="UP000009072">
    <property type="component" value="Chromosome"/>
</dbReference>
<keyword evidence="3" id="KW-0413">Isomerase</keyword>
<dbReference type="STRING" id="267748.MMOB5790"/>
<dbReference type="eggNOG" id="COG0451">
    <property type="taxonomic scope" value="Bacteria"/>
</dbReference>
<evidence type="ECO:0000259" key="2">
    <source>
        <dbReference type="Pfam" id="PF01370"/>
    </source>
</evidence>
<dbReference type="FunFam" id="3.40.50.720:FF:000077">
    <property type="entry name" value="L-threonine 3-dehydrogenase, mitochondrial"/>
    <property type="match status" value="1"/>
</dbReference>
<gene>
    <name evidence="3" type="primary">wcaG</name>
    <name evidence="3" type="ordered locus">MMOB5790</name>
</gene>
<sequence>MKRIIVTGCLGQIGSELIARLRKDKGTENVLATDIKKPENHPVIKNGLFETLDVLDEVKMYDLAKNFKADTIIHLASLLSATAEDKPQFAWHLNMTGLMNALETARKLNLKFFTPSSIGAFGPETPKVNTPQDTIQRPKTMYGITKTAGELLCDYYYNKFGVDTRGVRFPGLISYDTLPGGGTTDYAVEIYYEAIKKGMYKSPIGKGTYMDMMYMPDAIDSIIKLLETPQEKLIHRNAFNVSAMSFDPEEIKNSIKKFIPSFSMTYEVNPKLQKIANSWPDSLDVSAAKKEWGFSPKYNLDEMSKDMIEKLNKKLA</sequence>
<dbReference type="PANTHER" id="PTHR42687">
    <property type="entry name" value="L-THREONINE 3-DEHYDROGENASE"/>
    <property type="match status" value="1"/>
</dbReference>
<dbReference type="SUPFAM" id="SSF51735">
    <property type="entry name" value="NAD(P)-binding Rossmann-fold domains"/>
    <property type="match status" value="1"/>
</dbReference>
<dbReference type="RefSeq" id="WP_011265099.1">
    <property type="nucleotide sequence ID" value="NC_006908.1"/>
</dbReference>
<keyword evidence="4" id="KW-1185">Reference proteome</keyword>
<dbReference type="HOGENOM" id="CLU_007383_19_1_14"/>
<protein>
    <submittedName>
        <fullName evidence="3">NAD-dependent nucleoside-diphosphate-sugar epimerase</fullName>
        <ecNumber evidence="3">5.1.3.-</ecNumber>
    </submittedName>
</protein>
<evidence type="ECO:0000313" key="3">
    <source>
        <dbReference type="EMBL" id="AAT28065.1"/>
    </source>
</evidence>